<evidence type="ECO:0000256" key="1">
    <source>
        <dbReference type="SAM" id="MobiDB-lite"/>
    </source>
</evidence>
<evidence type="ECO:0000313" key="5">
    <source>
        <dbReference type="Proteomes" id="UP001496627"/>
    </source>
</evidence>
<feature type="domain" description="Right handed beta helix" evidence="3">
    <location>
        <begin position="160"/>
        <end position="263"/>
    </location>
</feature>
<accession>A0ABV0LZ44</accession>
<feature type="chain" id="PRO_5045256089" evidence="2">
    <location>
        <begin position="28"/>
        <end position="351"/>
    </location>
</feature>
<name>A0ABV0LZ44_9HYPH</name>
<gene>
    <name evidence="4" type="ORF">ABK249_03705</name>
</gene>
<reference evidence="4 5" key="1">
    <citation type="submission" date="2024-05" db="EMBL/GenBank/DDBJ databases">
        <title>Neorhizobium sp. Rsf11, a plant growth promoting and heavy metal resistant PAH-degrader.</title>
        <authorList>
            <person name="Golubev S.N."/>
            <person name="Muratova A.Y."/>
            <person name="Markelova M.I."/>
        </authorList>
    </citation>
    <scope>NUCLEOTIDE SEQUENCE [LARGE SCALE GENOMIC DNA]</scope>
    <source>
        <strain evidence="4 5">Rsf11</strain>
    </source>
</reference>
<feature type="region of interest" description="Disordered" evidence="1">
    <location>
        <begin position="327"/>
        <end position="351"/>
    </location>
</feature>
<evidence type="ECO:0000313" key="4">
    <source>
        <dbReference type="EMBL" id="MEQ1404029.1"/>
    </source>
</evidence>
<evidence type="ECO:0000259" key="3">
    <source>
        <dbReference type="Pfam" id="PF13229"/>
    </source>
</evidence>
<keyword evidence="2" id="KW-0732">Signal</keyword>
<dbReference type="Pfam" id="PF13229">
    <property type="entry name" value="Beta_helix"/>
    <property type="match status" value="1"/>
</dbReference>
<dbReference type="RefSeq" id="WP_227705030.1">
    <property type="nucleotide sequence ID" value="NZ_JBEAAL010000001.1"/>
</dbReference>
<comment type="caution">
    <text evidence="4">The sequence shown here is derived from an EMBL/GenBank/DDBJ whole genome shotgun (WGS) entry which is preliminary data.</text>
</comment>
<dbReference type="EMBL" id="JBEAAL010000001">
    <property type="protein sequence ID" value="MEQ1404029.1"/>
    <property type="molecule type" value="Genomic_DNA"/>
</dbReference>
<dbReference type="InterPro" id="IPR039448">
    <property type="entry name" value="Beta_helix"/>
</dbReference>
<evidence type="ECO:0000256" key="2">
    <source>
        <dbReference type="SAM" id="SignalP"/>
    </source>
</evidence>
<organism evidence="4 5">
    <name type="scientific">Neorhizobium phenanthreniclasticum</name>
    <dbReference type="NCBI Taxonomy" id="3157917"/>
    <lineage>
        <taxon>Bacteria</taxon>
        <taxon>Pseudomonadati</taxon>
        <taxon>Pseudomonadota</taxon>
        <taxon>Alphaproteobacteria</taxon>
        <taxon>Hyphomicrobiales</taxon>
        <taxon>Rhizobiaceae</taxon>
        <taxon>Rhizobium/Agrobacterium group</taxon>
        <taxon>Neorhizobium</taxon>
    </lineage>
</organism>
<dbReference type="Gene3D" id="2.160.20.10">
    <property type="entry name" value="Single-stranded right-handed beta-helix, Pectin lyase-like"/>
    <property type="match status" value="1"/>
</dbReference>
<dbReference type="InterPro" id="IPR011050">
    <property type="entry name" value="Pectin_lyase_fold/virulence"/>
</dbReference>
<feature type="compositionally biased region" description="Basic and acidic residues" evidence="1">
    <location>
        <begin position="339"/>
        <end position="351"/>
    </location>
</feature>
<protein>
    <submittedName>
        <fullName evidence="4">Right-handed parallel beta-helix repeat-containing protein</fullName>
    </submittedName>
</protein>
<dbReference type="PROSITE" id="PS51257">
    <property type="entry name" value="PROKAR_LIPOPROTEIN"/>
    <property type="match status" value="1"/>
</dbReference>
<proteinExistence type="predicted"/>
<dbReference type="Proteomes" id="UP001496627">
    <property type="component" value="Unassembled WGS sequence"/>
</dbReference>
<sequence length="351" mass="37176">MKSTARYLAPAASAALWLLAGSAPAHAAAAACGAEIHAALDAPASTASKPVEIICNLKLAGTDVITMPIAFSGGAASDVTLDCDGATLDGTAAKARTLLIRSLRKQGGGWDVPRNIRIRNCIIKGDVRIQGLGRNGEAEGVRLSSLQTGHTERAQAAAPSGITFDNVTFVGNGTIPLYAAPGVTGMAVENSRFTGSASATAIYLDAESARNRIVGNTFDIRTTRREMIAVDGSAENRIDQNTFENPIKGGIFLYRNCGEGGTIRHQAPEHNVIARNTFRYVNFWAARPAVWLGSRQGSRSYCFSRPDRPFGSSLSALDHAQYNTVTGNRLPGGSPQLIVDHDEHNTVSDNR</sequence>
<dbReference type="SUPFAM" id="SSF51126">
    <property type="entry name" value="Pectin lyase-like"/>
    <property type="match status" value="1"/>
</dbReference>
<dbReference type="InterPro" id="IPR012334">
    <property type="entry name" value="Pectin_lyas_fold"/>
</dbReference>
<feature type="signal peptide" evidence="2">
    <location>
        <begin position="1"/>
        <end position="27"/>
    </location>
</feature>
<keyword evidence="5" id="KW-1185">Reference proteome</keyword>